<feature type="compositionally biased region" description="Polar residues" evidence="1">
    <location>
        <begin position="89"/>
        <end position="98"/>
    </location>
</feature>
<accession>A0A2H3ECB8</accession>
<feature type="compositionally biased region" description="Polar residues" evidence="1">
    <location>
        <begin position="106"/>
        <end position="127"/>
    </location>
</feature>
<protein>
    <submittedName>
        <fullName evidence="2">Uncharacterized protein</fullName>
    </submittedName>
</protein>
<proteinExistence type="predicted"/>
<feature type="compositionally biased region" description="Low complexity" evidence="1">
    <location>
        <begin position="69"/>
        <end position="86"/>
    </location>
</feature>
<reference evidence="3" key="1">
    <citation type="journal article" date="2017" name="Nat. Ecol. Evol.">
        <title>Genome expansion and lineage-specific genetic innovations in the forest pathogenic fungi Armillaria.</title>
        <authorList>
            <person name="Sipos G."/>
            <person name="Prasanna A.N."/>
            <person name="Walter M.C."/>
            <person name="O'Connor E."/>
            <person name="Balint B."/>
            <person name="Krizsan K."/>
            <person name="Kiss B."/>
            <person name="Hess J."/>
            <person name="Varga T."/>
            <person name="Slot J."/>
            <person name="Riley R."/>
            <person name="Boka B."/>
            <person name="Rigling D."/>
            <person name="Barry K."/>
            <person name="Lee J."/>
            <person name="Mihaltcheva S."/>
            <person name="LaButti K."/>
            <person name="Lipzen A."/>
            <person name="Waldron R."/>
            <person name="Moloney N.M."/>
            <person name="Sperisen C."/>
            <person name="Kredics L."/>
            <person name="Vagvoelgyi C."/>
            <person name="Patrignani A."/>
            <person name="Fitzpatrick D."/>
            <person name="Nagy I."/>
            <person name="Doyle S."/>
            <person name="Anderson J.B."/>
            <person name="Grigoriev I.V."/>
            <person name="Gueldener U."/>
            <person name="Muensterkoetter M."/>
            <person name="Nagy L.G."/>
        </authorList>
    </citation>
    <scope>NUCLEOTIDE SEQUENCE [LARGE SCALE GENOMIC DNA]</scope>
    <source>
        <strain evidence="3">Ar21-2</strain>
    </source>
</reference>
<keyword evidence="3" id="KW-1185">Reference proteome</keyword>
<evidence type="ECO:0000313" key="3">
    <source>
        <dbReference type="Proteomes" id="UP000217790"/>
    </source>
</evidence>
<sequence length="141" mass="14672">MGMFPSLPLANCSCTAFVRSSCEGSLPPESQVLTGKAGNIMQYDHNRSLPALPEQPRRLGPLHVANPASTISGSSYSGSTTRTEGGYANSGTFLSSSDYDYPRGPSQHSTKYPGTTTSSGRASSDHPSTLIFIAGAGLIGQ</sequence>
<dbReference type="InParanoid" id="A0A2H3ECB8"/>
<evidence type="ECO:0000256" key="1">
    <source>
        <dbReference type="SAM" id="MobiDB-lite"/>
    </source>
</evidence>
<gene>
    <name evidence="2" type="ORF">ARMGADRAFT_628922</name>
</gene>
<name>A0A2H3ECB8_ARMGA</name>
<organism evidence="2 3">
    <name type="scientific">Armillaria gallica</name>
    <name type="common">Bulbous honey fungus</name>
    <name type="synonym">Armillaria bulbosa</name>
    <dbReference type="NCBI Taxonomy" id="47427"/>
    <lineage>
        <taxon>Eukaryota</taxon>
        <taxon>Fungi</taxon>
        <taxon>Dikarya</taxon>
        <taxon>Basidiomycota</taxon>
        <taxon>Agaricomycotina</taxon>
        <taxon>Agaricomycetes</taxon>
        <taxon>Agaricomycetidae</taxon>
        <taxon>Agaricales</taxon>
        <taxon>Marasmiineae</taxon>
        <taxon>Physalacriaceae</taxon>
        <taxon>Armillaria</taxon>
    </lineage>
</organism>
<dbReference type="EMBL" id="KZ293649">
    <property type="protein sequence ID" value="PBK97216.1"/>
    <property type="molecule type" value="Genomic_DNA"/>
</dbReference>
<dbReference type="AlphaFoldDB" id="A0A2H3ECB8"/>
<evidence type="ECO:0000313" key="2">
    <source>
        <dbReference type="EMBL" id="PBK97216.1"/>
    </source>
</evidence>
<feature type="region of interest" description="Disordered" evidence="1">
    <location>
        <begin position="44"/>
        <end position="127"/>
    </location>
</feature>
<dbReference type="Proteomes" id="UP000217790">
    <property type="component" value="Unassembled WGS sequence"/>
</dbReference>